<keyword evidence="3" id="KW-0862">Zinc</keyword>
<keyword evidence="2" id="KW-0863">Zinc-finger</keyword>
<evidence type="ECO:0000256" key="2">
    <source>
        <dbReference type="ARBA" id="ARBA00022771"/>
    </source>
</evidence>
<evidence type="ECO:0000256" key="1">
    <source>
        <dbReference type="ARBA" id="ARBA00022723"/>
    </source>
</evidence>
<sequence>EEAPFCSICLDFFFCAPVMLDCGHNFCRGLVSLCWGAQ</sequence>
<feature type="domain" description="Zinc finger RING-type eukaryotic" evidence="4">
    <location>
        <begin position="6"/>
        <end position="31"/>
    </location>
</feature>
<dbReference type="GO" id="GO:0008270">
    <property type="term" value="F:zinc ion binding"/>
    <property type="evidence" value="ECO:0007669"/>
    <property type="project" value="UniProtKB-KW"/>
</dbReference>
<gene>
    <name evidence="5" type="ORF">N322_06554</name>
</gene>
<evidence type="ECO:0000313" key="5">
    <source>
        <dbReference type="EMBL" id="KFP63271.1"/>
    </source>
</evidence>
<organism evidence="5 6">
    <name type="scientific">Cariama cristata</name>
    <name type="common">Red-legged seriema</name>
    <dbReference type="NCBI Taxonomy" id="54380"/>
    <lineage>
        <taxon>Eukaryota</taxon>
        <taxon>Metazoa</taxon>
        <taxon>Chordata</taxon>
        <taxon>Craniata</taxon>
        <taxon>Vertebrata</taxon>
        <taxon>Euteleostomi</taxon>
        <taxon>Archelosauria</taxon>
        <taxon>Archosauria</taxon>
        <taxon>Dinosauria</taxon>
        <taxon>Saurischia</taxon>
        <taxon>Theropoda</taxon>
        <taxon>Coelurosauria</taxon>
        <taxon>Aves</taxon>
        <taxon>Neognathae</taxon>
        <taxon>Neoaves</taxon>
        <taxon>Telluraves</taxon>
        <taxon>Australaves</taxon>
        <taxon>Cariamiformes</taxon>
        <taxon>Cariamidae</taxon>
        <taxon>Cariama</taxon>
    </lineage>
</organism>
<evidence type="ECO:0000256" key="3">
    <source>
        <dbReference type="ARBA" id="ARBA00022833"/>
    </source>
</evidence>
<accession>A0A091LVP8</accession>
<feature type="non-terminal residue" evidence="5">
    <location>
        <position position="38"/>
    </location>
</feature>
<dbReference type="EMBL" id="KK511539">
    <property type="protein sequence ID" value="KFP63271.1"/>
    <property type="molecule type" value="Genomic_DNA"/>
</dbReference>
<dbReference type="Proteomes" id="UP000054116">
    <property type="component" value="Unassembled WGS sequence"/>
</dbReference>
<dbReference type="SUPFAM" id="SSF57850">
    <property type="entry name" value="RING/U-box"/>
    <property type="match status" value="1"/>
</dbReference>
<keyword evidence="1" id="KW-0479">Metal-binding</keyword>
<dbReference type="InterPro" id="IPR013083">
    <property type="entry name" value="Znf_RING/FYVE/PHD"/>
</dbReference>
<dbReference type="Pfam" id="PF13445">
    <property type="entry name" value="zf-RING_UBOX"/>
    <property type="match status" value="1"/>
</dbReference>
<evidence type="ECO:0000259" key="4">
    <source>
        <dbReference type="Pfam" id="PF13445"/>
    </source>
</evidence>
<evidence type="ECO:0000313" key="6">
    <source>
        <dbReference type="Proteomes" id="UP000054116"/>
    </source>
</evidence>
<name>A0A091LVP8_CARIC</name>
<feature type="non-terminal residue" evidence="5">
    <location>
        <position position="1"/>
    </location>
</feature>
<dbReference type="Gene3D" id="3.30.40.10">
    <property type="entry name" value="Zinc/RING finger domain, C3HC4 (zinc finger)"/>
    <property type="match status" value="1"/>
</dbReference>
<proteinExistence type="predicted"/>
<dbReference type="AlphaFoldDB" id="A0A091LVP8"/>
<keyword evidence="6" id="KW-1185">Reference proteome</keyword>
<protein>
    <recommendedName>
        <fullName evidence="4">Zinc finger RING-type eukaryotic domain-containing protein</fullName>
    </recommendedName>
</protein>
<reference evidence="5 6" key="1">
    <citation type="submission" date="2014-04" db="EMBL/GenBank/DDBJ databases">
        <title>Genome evolution of avian class.</title>
        <authorList>
            <person name="Zhang G."/>
            <person name="Li C."/>
        </authorList>
    </citation>
    <scope>NUCLEOTIDE SEQUENCE [LARGE SCALE GENOMIC DNA]</scope>
    <source>
        <strain evidence="5">BGI_N322</strain>
    </source>
</reference>
<dbReference type="InterPro" id="IPR027370">
    <property type="entry name" value="Znf-RING_euk"/>
</dbReference>